<feature type="compositionally biased region" description="Basic and acidic residues" evidence="2">
    <location>
        <begin position="791"/>
        <end position="807"/>
    </location>
</feature>
<dbReference type="Proteomes" id="UP000018201">
    <property type="component" value="Unassembled WGS sequence"/>
</dbReference>
<accession>U6GKE0</accession>
<evidence type="ECO:0000256" key="2">
    <source>
        <dbReference type="SAM" id="MobiDB-lite"/>
    </source>
</evidence>
<feature type="transmembrane region" description="Helical" evidence="3">
    <location>
        <begin position="109"/>
        <end position="127"/>
    </location>
</feature>
<feature type="transmembrane region" description="Helical" evidence="3">
    <location>
        <begin position="537"/>
        <end position="557"/>
    </location>
</feature>
<dbReference type="EMBL" id="HG691663">
    <property type="protein sequence ID" value="CDI79059.1"/>
    <property type="molecule type" value="Genomic_DNA"/>
</dbReference>
<feature type="transmembrane region" description="Helical" evidence="3">
    <location>
        <begin position="471"/>
        <end position="496"/>
    </location>
</feature>
<keyword evidence="3" id="KW-0472">Membrane</keyword>
<reference evidence="4" key="2">
    <citation type="submission" date="2013-10" db="EMBL/GenBank/DDBJ databases">
        <authorList>
            <person name="Aslett M."/>
        </authorList>
    </citation>
    <scope>NUCLEOTIDE SEQUENCE [LARGE SCALE GENOMIC DNA]</scope>
    <source>
        <strain evidence="4">Houghton</strain>
    </source>
</reference>
<dbReference type="VEuPathDB" id="ToxoDB:EPH_0008270"/>
<feature type="transmembrane region" description="Helical" evidence="3">
    <location>
        <begin position="619"/>
        <end position="642"/>
    </location>
</feature>
<dbReference type="AlphaFoldDB" id="U6GKE0"/>
<feature type="region of interest" description="Disordered" evidence="2">
    <location>
        <begin position="855"/>
        <end position="876"/>
    </location>
</feature>
<evidence type="ECO:0000313" key="5">
    <source>
        <dbReference type="Proteomes" id="UP000018201"/>
    </source>
</evidence>
<gene>
    <name evidence="4" type="ORF">EPH_0008270</name>
</gene>
<feature type="region of interest" description="Disordered" evidence="2">
    <location>
        <begin position="1044"/>
        <end position="1110"/>
    </location>
</feature>
<feature type="region of interest" description="Disordered" evidence="2">
    <location>
        <begin position="737"/>
        <end position="828"/>
    </location>
</feature>
<proteinExistence type="predicted"/>
<feature type="transmembrane region" description="Helical" evidence="3">
    <location>
        <begin position="195"/>
        <end position="218"/>
    </location>
</feature>
<feature type="compositionally biased region" description="Low complexity" evidence="2">
    <location>
        <begin position="777"/>
        <end position="790"/>
    </location>
</feature>
<feature type="transmembrane region" description="Helical" evidence="3">
    <location>
        <begin position="133"/>
        <end position="154"/>
    </location>
</feature>
<sequence length="1229" mass="134275">MPPESHARFTGSQDAAAMQASLDATRMALSTPAAGSAETRKAVVEESSMTAADAAARAAFPSAKHSLQQAPVGAIGADIQQDGNCNASSAERECNKDSPSQYRLGIQQLALQSVLLLVSWVFLAFLQPNGHPLLLLMAIAFSRLHLGWLLGCILRMLLSRFSSKGASEGPKESDKSRLSAFFGHLRDRCWSRLPLRYWHCAFYLLLLLVAFWAASVVWEDSQEGLQPLQGEGGTPLPSTQAWMGGGLPPLLLNSDSPQHVKIAATAVARGREASDQLLWLLHSAAQQQFGRMLLWLRALTFWLNSFLLQPFVALLRHAGLLASVNGTCSLSDAPEAKADSGASQEGWLLWLQAAVQSAVRNLPGAAHTFLCGDRTSAGLTKEGEAAVWFKAAPEAPLDFGVEGSVVEMGPYCLALLLLLVYSLSAALHRVCLAGYAAFRHLLLAWEVGQGDSLARPWDESLTVACKSSMTAFAVTFVLLALLWSAAALTARGVVLVGSIWGHLFGRTPAGPAGNSPSKAADYSSKGRSTRIEKRCRLGSAGLEILVACVTCWVLLLADREFVMFTWTTLQPLRLSVLSTVLLLRLPSSQVATLLTWPPPLREPALVLQRSQPLRIIDPVAVGSMLGCIVAAAVLGLVLRLLAKLGSYFRRPFTSSCTSQAARSSLGLPRVSRGQWGVRSSPSGGSDSPAPNTLWEKLQEQNQIIAELQASLKRERGKATLTEELNAKLKEEARAQTLAVKASPDGHTDTSSHILPDKQPQADSGQRSAVPDERCRGQVQSSQQQDQAQEQEQQKHSEQQPKQEEAQQQKESGCLAEDAQLQGPGTVQQQTSVFAEQLQEARLRLEELETQLHGAQNKLSELQQKRESEALASKRRQQELEAEAALWRGKEGEVRAENERLKAELAEAARSLEGIRQAQREQQQQACAAQEEDRAQIQRMTQLLQKQTEDLANKIAEINELREKLTQVASTYPRGATRMVDSHSQRPLLQQERLLEQTAGPTLNEVAMEFLSKVDDITHRIKQNVENDTKTVNLHKSHLSSLISRASPKLSHVSNAAPRGQASQDTEPQPNQSSRDTALSGDDQPLLEDPSSVYPSPRTSSAASRRPERKEVLLKEESRKLEEALQTISKCIFPLRTVLEQLELPQATLDAARRVLAATKHYTGDSARLQETLARPSKCTWKGDVEALATVLAVLGRAWPSKESCERLLQREGDAHTLSPVEQKASSWIQ</sequence>
<evidence type="ECO:0000256" key="1">
    <source>
        <dbReference type="SAM" id="Coils"/>
    </source>
</evidence>
<reference evidence="4" key="1">
    <citation type="submission" date="2013-10" db="EMBL/GenBank/DDBJ databases">
        <title>Genomic analysis of the causative agents of coccidiosis in chickens.</title>
        <authorList>
            <person name="Reid A.J."/>
            <person name="Blake D."/>
            <person name="Billington K."/>
            <person name="Browne H."/>
            <person name="Dunn M."/>
            <person name="Hung S."/>
            <person name="Kawahara F."/>
            <person name="Miranda-Saavedra D."/>
            <person name="Mourier T."/>
            <person name="Nagra H."/>
            <person name="Otto T.D."/>
            <person name="Rawlings N."/>
            <person name="Sanchez A."/>
            <person name="Sanders M."/>
            <person name="Subramaniam C."/>
            <person name="Tay Y."/>
            <person name="Dear P."/>
            <person name="Doerig C."/>
            <person name="Gruber A."/>
            <person name="Parkinson J."/>
            <person name="Shirley M."/>
            <person name="Wan K.L."/>
            <person name="Berriman M."/>
            <person name="Tomley F."/>
            <person name="Pain A."/>
        </authorList>
    </citation>
    <scope>NUCLEOTIDE SEQUENCE [LARGE SCALE GENOMIC DNA]</scope>
    <source>
        <strain evidence="4">Houghton</strain>
    </source>
</reference>
<feature type="coiled-coil region" evidence="1">
    <location>
        <begin position="697"/>
        <end position="731"/>
    </location>
</feature>
<feature type="transmembrane region" description="Helical" evidence="3">
    <location>
        <begin position="294"/>
        <end position="315"/>
    </location>
</feature>
<dbReference type="OrthoDB" id="347825at2759"/>
<feature type="region of interest" description="Disordered" evidence="2">
    <location>
        <begin position="672"/>
        <end position="692"/>
    </location>
</feature>
<organism evidence="4 5">
    <name type="scientific">Eimeria praecox</name>
    <dbReference type="NCBI Taxonomy" id="51316"/>
    <lineage>
        <taxon>Eukaryota</taxon>
        <taxon>Sar</taxon>
        <taxon>Alveolata</taxon>
        <taxon>Apicomplexa</taxon>
        <taxon>Conoidasida</taxon>
        <taxon>Coccidia</taxon>
        <taxon>Eucoccidiorida</taxon>
        <taxon>Eimeriorina</taxon>
        <taxon>Eimeriidae</taxon>
        <taxon>Eimeria</taxon>
    </lineage>
</organism>
<evidence type="ECO:0000256" key="3">
    <source>
        <dbReference type="SAM" id="Phobius"/>
    </source>
</evidence>
<keyword evidence="3" id="KW-1133">Transmembrane helix</keyword>
<keyword evidence="3" id="KW-0812">Transmembrane</keyword>
<evidence type="ECO:0000313" key="4">
    <source>
        <dbReference type="EMBL" id="CDI79059.1"/>
    </source>
</evidence>
<feature type="compositionally biased region" description="Low complexity" evidence="2">
    <location>
        <begin position="679"/>
        <end position="688"/>
    </location>
</feature>
<feature type="compositionally biased region" description="Polar residues" evidence="2">
    <location>
        <begin position="1060"/>
        <end position="1076"/>
    </location>
</feature>
<protein>
    <submittedName>
        <fullName evidence="4">Uncharacterized protein</fullName>
    </submittedName>
</protein>
<feature type="compositionally biased region" description="Low complexity" evidence="2">
    <location>
        <begin position="1094"/>
        <end position="1103"/>
    </location>
</feature>
<keyword evidence="5" id="KW-1185">Reference proteome</keyword>
<keyword evidence="1" id="KW-0175">Coiled coil</keyword>
<name>U6GKE0_9EIME</name>